<protein>
    <submittedName>
        <fullName evidence="2">Uncharacterized protein</fullName>
    </submittedName>
</protein>
<keyword evidence="3" id="KW-1185">Reference proteome</keyword>
<keyword evidence="1" id="KW-0812">Transmembrane</keyword>
<organism evidence="2 3">
    <name type="scientific">Palaeococcus pacificus DY20341</name>
    <dbReference type="NCBI Taxonomy" id="1343739"/>
    <lineage>
        <taxon>Archaea</taxon>
        <taxon>Methanobacteriati</taxon>
        <taxon>Methanobacteriota</taxon>
        <taxon>Thermococci</taxon>
        <taxon>Thermococcales</taxon>
        <taxon>Thermococcaceae</taxon>
        <taxon>Palaeococcus</taxon>
    </lineage>
</organism>
<gene>
    <name evidence="2" type="ORF">PAP_05550</name>
</gene>
<dbReference type="EMBL" id="CP006019">
    <property type="protein sequence ID" value="AIF69513.1"/>
    <property type="molecule type" value="Genomic_DNA"/>
</dbReference>
<evidence type="ECO:0000313" key="3">
    <source>
        <dbReference type="Proteomes" id="UP000027981"/>
    </source>
</evidence>
<evidence type="ECO:0000313" key="2">
    <source>
        <dbReference type="EMBL" id="AIF69513.1"/>
    </source>
</evidence>
<name>A0A075LY50_9EURY</name>
<reference evidence="3" key="1">
    <citation type="submission" date="2013-06" db="EMBL/GenBank/DDBJ databases">
        <title>Complete Genome Sequence of Hyperthermophilic Palaeococcus pacificus DY20341T, Isolated from a Deep-Sea Hydrothermal Sediments.</title>
        <authorList>
            <person name="Zeng X."/>
            <person name="Shao Z."/>
        </authorList>
    </citation>
    <scope>NUCLEOTIDE SEQUENCE [LARGE SCALE GENOMIC DNA]</scope>
    <source>
        <strain evidence="3">DY20341</strain>
    </source>
</reference>
<dbReference type="OrthoDB" id="84808at2157"/>
<proteinExistence type="predicted"/>
<dbReference type="eggNOG" id="arCOG07169">
    <property type="taxonomic scope" value="Archaea"/>
</dbReference>
<dbReference type="KEGG" id="ppac:PAP_05550"/>
<accession>A0A075LY50</accession>
<dbReference type="RefSeq" id="WP_048165061.1">
    <property type="nucleotide sequence ID" value="NZ_CP006019.1"/>
</dbReference>
<evidence type="ECO:0000256" key="1">
    <source>
        <dbReference type="SAM" id="Phobius"/>
    </source>
</evidence>
<sequence>MGLSGAAWATLIIPTILGILVMVLYGYWDKITGKEYYVDDEILAYDEDLVKELQKEGKA</sequence>
<dbReference type="HOGENOM" id="CLU_2949491_0_0_2"/>
<dbReference type="STRING" id="1343739.PAP_05550"/>
<keyword evidence="1" id="KW-1133">Transmembrane helix</keyword>
<dbReference type="Proteomes" id="UP000027981">
    <property type="component" value="Chromosome"/>
</dbReference>
<dbReference type="GeneID" id="24842234"/>
<keyword evidence="1" id="KW-0472">Membrane</keyword>
<dbReference type="AlphaFoldDB" id="A0A075LY50"/>
<reference evidence="2 3" key="2">
    <citation type="journal article" date="2015" name="Genome Announc.">
        <title>Complete Genome Sequence of Hyperthermophilic Piezophilic Archaeon Palaeococcus pacificus DY20341T, Isolated from Deep-Sea Hydrothermal Sediments.</title>
        <authorList>
            <person name="Zeng X."/>
            <person name="Jebbar M."/>
            <person name="Shao Z."/>
        </authorList>
    </citation>
    <scope>NUCLEOTIDE SEQUENCE [LARGE SCALE GENOMIC DNA]</scope>
    <source>
        <strain evidence="2 3">DY20341</strain>
    </source>
</reference>
<feature type="transmembrane region" description="Helical" evidence="1">
    <location>
        <begin position="6"/>
        <end position="28"/>
    </location>
</feature>